<dbReference type="InterPro" id="IPR014710">
    <property type="entry name" value="RmlC-like_jellyroll"/>
</dbReference>
<evidence type="ECO:0000256" key="1">
    <source>
        <dbReference type="ARBA" id="ARBA00023125"/>
    </source>
</evidence>
<dbReference type="OrthoDB" id="9814553at2"/>
<dbReference type="GO" id="GO:0003700">
    <property type="term" value="F:DNA-binding transcription factor activity"/>
    <property type="evidence" value="ECO:0007669"/>
    <property type="project" value="TreeGrafter"/>
</dbReference>
<dbReference type="PANTHER" id="PTHR46797:SF1">
    <property type="entry name" value="METHYLPHOSPHONATE SYNTHASE"/>
    <property type="match status" value="1"/>
</dbReference>
<dbReference type="InterPro" id="IPR050807">
    <property type="entry name" value="TransReg_Diox_bact_type"/>
</dbReference>
<dbReference type="InterPro" id="IPR010982">
    <property type="entry name" value="Lambda_DNA-bd_dom_sf"/>
</dbReference>
<accession>A0A239DB25</accession>
<dbReference type="PROSITE" id="PS50943">
    <property type="entry name" value="HTH_CROC1"/>
    <property type="match status" value="1"/>
</dbReference>
<dbReference type="InterPro" id="IPR011051">
    <property type="entry name" value="RmlC_Cupin_sf"/>
</dbReference>
<evidence type="ECO:0000259" key="2">
    <source>
        <dbReference type="PROSITE" id="PS50943"/>
    </source>
</evidence>
<dbReference type="InterPro" id="IPR013096">
    <property type="entry name" value="Cupin_2"/>
</dbReference>
<evidence type="ECO:0000313" key="3">
    <source>
        <dbReference type="EMBL" id="SNS29555.1"/>
    </source>
</evidence>
<dbReference type="InterPro" id="IPR001387">
    <property type="entry name" value="Cro/C1-type_HTH"/>
</dbReference>
<name>A0A239DB25_9FIRM</name>
<dbReference type="CDD" id="cd02209">
    <property type="entry name" value="cupin_XRE_C"/>
    <property type="match status" value="1"/>
</dbReference>
<dbReference type="CDD" id="cd00093">
    <property type="entry name" value="HTH_XRE"/>
    <property type="match status" value="1"/>
</dbReference>
<dbReference type="AlphaFoldDB" id="A0A239DB25"/>
<dbReference type="PANTHER" id="PTHR46797">
    <property type="entry name" value="HTH-TYPE TRANSCRIPTIONAL REGULATOR"/>
    <property type="match status" value="1"/>
</dbReference>
<dbReference type="SUPFAM" id="SSF51182">
    <property type="entry name" value="RmlC-like cupins"/>
    <property type="match status" value="1"/>
</dbReference>
<gene>
    <name evidence="3" type="ORF">SAMN05446037_100788</name>
</gene>
<dbReference type="GO" id="GO:0003677">
    <property type="term" value="F:DNA binding"/>
    <property type="evidence" value="ECO:0007669"/>
    <property type="project" value="UniProtKB-KW"/>
</dbReference>
<dbReference type="Proteomes" id="UP000198304">
    <property type="component" value="Unassembled WGS sequence"/>
</dbReference>
<keyword evidence="1" id="KW-0238">DNA-binding</keyword>
<organism evidence="3 4">
    <name type="scientific">Anaerovirgula multivorans</name>
    <dbReference type="NCBI Taxonomy" id="312168"/>
    <lineage>
        <taxon>Bacteria</taxon>
        <taxon>Bacillati</taxon>
        <taxon>Bacillota</taxon>
        <taxon>Clostridia</taxon>
        <taxon>Peptostreptococcales</taxon>
        <taxon>Natronincolaceae</taxon>
        <taxon>Anaerovirgula</taxon>
    </lineage>
</organism>
<keyword evidence="4" id="KW-1185">Reference proteome</keyword>
<feature type="domain" description="HTH cro/C1-type" evidence="2">
    <location>
        <begin position="9"/>
        <end position="63"/>
    </location>
</feature>
<dbReference type="Gene3D" id="1.10.260.40">
    <property type="entry name" value="lambda repressor-like DNA-binding domains"/>
    <property type="match status" value="1"/>
</dbReference>
<dbReference type="SMART" id="SM00530">
    <property type="entry name" value="HTH_XRE"/>
    <property type="match status" value="1"/>
</dbReference>
<dbReference type="EMBL" id="FZOJ01000007">
    <property type="protein sequence ID" value="SNS29555.1"/>
    <property type="molecule type" value="Genomic_DNA"/>
</dbReference>
<proteinExistence type="predicted"/>
<dbReference type="Gene3D" id="2.60.120.10">
    <property type="entry name" value="Jelly Rolls"/>
    <property type="match status" value="1"/>
</dbReference>
<reference evidence="3 4" key="1">
    <citation type="submission" date="2017-06" db="EMBL/GenBank/DDBJ databases">
        <authorList>
            <person name="Kim H.J."/>
            <person name="Triplett B.A."/>
        </authorList>
    </citation>
    <scope>NUCLEOTIDE SEQUENCE [LARGE SCALE GENOMIC DNA]</scope>
    <source>
        <strain evidence="3 4">SCA</strain>
    </source>
</reference>
<dbReference type="Pfam" id="PF01381">
    <property type="entry name" value="HTH_3"/>
    <property type="match status" value="1"/>
</dbReference>
<evidence type="ECO:0000313" key="4">
    <source>
        <dbReference type="Proteomes" id="UP000198304"/>
    </source>
</evidence>
<dbReference type="RefSeq" id="WP_089282597.1">
    <property type="nucleotide sequence ID" value="NZ_FZOJ01000007.1"/>
</dbReference>
<dbReference type="GO" id="GO:0005829">
    <property type="term" value="C:cytosol"/>
    <property type="evidence" value="ECO:0007669"/>
    <property type="project" value="TreeGrafter"/>
</dbReference>
<sequence>MDIDVGSKIRAIRQEKKMSIAALARQSGISAGMISQIENRKAVPSITVMWTIAKTLGVNIGYFFDETVEDLPNPVVRKDERKKILIGKSKCLYEMLTPDLNRKIEYLLITLEYESQKTRDFLNHEGEECGYVINGVLKVHLGNTVYVLHEGDSISFNSSIPHYFENASEGKCVSIWAMTPPTF</sequence>
<dbReference type="Pfam" id="PF07883">
    <property type="entry name" value="Cupin_2"/>
    <property type="match status" value="1"/>
</dbReference>
<dbReference type="SUPFAM" id="SSF47413">
    <property type="entry name" value="lambda repressor-like DNA-binding domains"/>
    <property type="match status" value="1"/>
</dbReference>
<protein>
    <submittedName>
        <fullName evidence="3">Transcriptional regulator, XRE family with cupin sensor</fullName>
    </submittedName>
</protein>